<protein>
    <recommendedName>
        <fullName evidence="11">Ig-like domain-containing protein</fullName>
    </recommendedName>
</protein>
<evidence type="ECO:0000256" key="2">
    <source>
        <dbReference type="ARBA" id="ARBA00022490"/>
    </source>
</evidence>
<evidence type="ECO:0000313" key="13">
    <source>
        <dbReference type="Proteomes" id="UP000314982"/>
    </source>
</evidence>
<dbReference type="Gene3D" id="2.60.40.10">
    <property type="entry name" value="Immunoglobulins"/>
    <property type="match status" value="1"/>
</dbReference>
<evidence type="ECO:0000259" key="11">
    <source>
        <dbReference type="PROSITE" id="PS50835"/>
    </source>
</evidence>
<keyword evidence="2" id="KW-0963">Cytoplasm</keyword>
<organism evidence="12 13">
    <name type="scientific">Hucho hucho</name>
    <name type="common">huchen</name>
    <dbReference type="NCBI Taxonomy" id="62062"/>
    <lineage>
        <taxon>Eukaryota</taxon>
        <taxon>Metazoa</taxon>
        <taxon>Chordata</taxon>
        <taxon>Craniata</taxon>
        <taxon>Vertebrata</taxon>
        <taxon>Euteleostomi</taxon>
        <taxon>Actinopterygii</taxon>
        <taxon>Neopterygii</taxon>
        <taxon>Teleostei</taxon>
        <taxon>Protacanthopterygii</taxon>
        <taxon>Salmoniformes</taxon>
        <taxon>Salmonidae</taxon>
        <taxon>Salmoninae</taxon>
        <taxon>Hucho</taxon>
    </lineage>
</organism>
<dbReference type="InterPro" id="IPR036179">
    <property type="entry name" value="Ig-like_dom_sf"/>
</dbReference>
<keyword evidence="3" id="KW-0812">Transmembrane</keyword>
<dbReference type="PANTHER" id="PTHR44888:SF3">
    <property type="entry name" value="HEMICENTIN 2"/>
    <property type="match status" value="1"/>
</dbReference>
<name>A0A4W5M1L8_9TELE</name>
<evidence type="ECO:0000256" key="10">
    <source>
        <dbReference type="ARBA" id="ARBA00046288"/>
    </source>
</evidence>
<keyword evidence="6" id="KW-0472">Membrane</keyword>
<dbReference type="InterPro" id="IPR013783">
    <property type="entry name" value="Ig-like_fold"/>
</dbReference>
<dbReference type="FunFam" id="2.60.40.10:FF:001139">
    <property type="entry name" value="Hemicentin 1"/>
    <property type="match status" value="1"/>
</dbReference>
<keyword evidence="13" id="KW-1185">Reference proteome</keyword>
<evidence type="ECO:0000256" key="1">
    <source>
        <dbReference type="ARBA" id="ARBA00004496"/>
    </source>
</evidence>
<reference evidence="12" key="2">
    <citation type="submission" date="2025-08" db="UniProtKB">
        <authorList>
            <consortium name="Ensembl"/>
        </authorList>
    </citation>
    <scope>IDENTIFICATION</scope>
</reference>
<reference evidence="13" key="1">
    <citation type="submission" date="2018-06" db="EMBL/GenBank/DDBJ databases">
        <title>Genome assembly of Danube salmon.</title>
        <authorList>
            <person name="Macqueen D.J."/>
            <person name="Gundappa M.K."/>
        </authorList>
    </citation>
    <scope>NUCLEOTIDE SEQUENCE [LARGE SCALE GENOMIC DNA]</scope>
</reference>
<dbReference type="AlphaFoldDB" id="A0A4W5M1L8"/>
<dbReference type="InterPro" id="IPR052280">
    <property type="entry name" value="HEPACAM_domain"/>
</dbReference>
<dbReference type="InterPro" id="IPR007110">
    <property type="entry name" value="Ig-like_dom"/>
</dbReference>
<keyword evidence="9" id="KW-0393">Immunoglobulin domain</keyword>
<dbReference type="Proteomes" id="UP000314982">
    <property type="component" value="Unassembled WGS sequence"/>
</dbReference>
<keyword evidence="4" id="KW-0732">Signal</keyword>
<dbReference type="STRING" id="62062.ENSHHUP00000032581"/>
<proteinExistence type="predicted"/>
<dbReference type="GeneTree" id="ENSGT00940000154614"/>
<dbReference type="Ensembl" id="ENSHHUT00000033912.1">
    <property type="protein sequence ID" value="ENSHHUP00000032581.1"/>
    <property type="gene ID" value="ENSHHUG00000020641.1"/>
</dbReference>
<dbReference type="GO" id="GO:0005737">
    <property type="term" value="C:cytoplasm"/>
    <property type="evidence" value="ECO:0007669"/>
    <property type="project" value="UniProtKB-SubCell"/>
</dbReference>
<evidence type="ECO:0000256" key="6">
    <source>
        <dbReference type="ARBA" id="ARBA00023136"/>
    </source>
</evidence>
<evidence type="ECO:0000256" key="4">
    <source>
        <dbReference type="ARBA" id="ARBA00022729"/>
    </source>
</evidence>
<keyword evidence="5" id="KW-1133">Transmembrane helix</keyword>
<accession>A0A4W5M1L8</accession>
<keyword evidence="7" id="KW-1015">Disulfide bond</keyword>
<comment type="subcellular location">
    <subcellularLocation>
        <location evidence="1">Cytoplasm</location>
    </subcellularLocation>
    <subcellularLocation>
        <location evidence="10">Endomembrane system</location>
        <topology evidence="10">Single-pass type I membrane protein</topology>
    </subcellularLocation>
</comment>
<evidence type="ECO:0000256" key="3">
    <source>
        <dbReference type="ARBA" id="ARBA00022692"/>
    </source>
</evidence>
<keyword evidence="8" id="KW-0325">Glycoprotein</keyword>
<dbReference type="GO" id="GO:0012505">
    <property type="term" value="C:endomembrane system"/>
    <property type="evidence" value="ECO:0007669"/>
    <property type="project" value="UniProtKB-SubCell"/>
</dbReference>
<dbReference type="CDD" id="cd00096">
    <property type="entry name" value="Ig"/>
    <property type="match status" value="1"/>
</dbReference>
<evidence type="ECO:0000256" key="7">
    <source>
        <dbReference type="ARBA" id="ARBA00023157"/>
    </source>
</evidence>
<dbReference type="SUPFAM" id="SSF48726">
    <property type="entry name" value="Immunoglobulin"/>
    <property type="match status" value="1"/>
</dbReference>
<dbReference type="PROSITE" id="PS50835">
    <property type="entry name" value="IG_LIKE"/>
    <property type="match status" value="1"/>
</dbReference>
<evidence type="ECO:0000256" key="8">
    <source>
        <dbReference type="ARBA" id="ARBA00023180"/>
    </source>
</evidence>
<dbReference type="PANTHER" id="PTHR44888">
    <property type="entry name" value="HEPACAM FAMILY MEMBER 2-RELATED"/>
    <property type="match status" value="1"/>
</dbReference>
<feature type="domain" description="Ig-like" evidence="11">
    <location>
        <begin position="132"/>
        <end position="218"/>
    </location>
</feature>
<sequence>GRHSVRISGVSTIDFRAGFSRKPTLDFKVTSSRPVQGIATYILLNTTGLSHPARADRLELVSITGGVIKILPVRYYPNTGKGSPLTGTIWNITEFVPPKEAFFLRVTGYDKDGFLFQRVSSVSFSSIVPDAPKVVMPPTTPGYYLQRGTISCQVDSLLPFTLRFTREGKSLGVDQLFRESAIALWELAQVTLKDEGFYECIAISSAGTGRARTFLDVSGRTIP</sequence>
<evidence type="ECO:0000256" key="9">
    <source>
        <dbReference type="ARBA" id="ARBA00023319"/>
    </source>
</evidence>
<evidence type="ECO:0000256" key="5">
    <source>
        <dbReference type="ARBA" id="ARBA00022989"/>
    </source>
</evidence>
<evidence type="ECO:0000313" key="12">
    <source>
        <dbReference type="Ensembl" id="ENSHHUP00000032581.1"/>
    </source>
</evidence>
<reference evidence="12" key="3">
    <citation type="submission" date="2025-09" db="UniProtKB">
        <authorList>
            <consortium name="Ensembl"/>
        </authorList>
    </citation>
    <scope>IDENTIFICATION</scope>
</reference>